<name>A0A1R4EZ99_9MICO</name>
<dbReference type="OrthoDB" id="4248066at2"/>
<evidence type="ECO:0000256" key="1">
    <source>
        <dbReference type="SAM" id="MobiDB-lite"/>
    </source>
</evidence>
<dbReference type="RefSeq" id="WP_086990664.1">
    <property type="nucleotide sequence ID" value="NZ_FUHU01000009.1"/>
</dbReference>
<keyword evidence="4" id="KW-1185">Reference proteome</keyword>
<proteinExistence type="predicted"/>
<dbReference type="GeneID" id="303171927"/>
<dbReference type="Proteomes" id="UP000195787">
    <property type="component" value="Unassembled WGS sequence"/>
</dbReference>
<dbReference type="Pfam" id="PF13460">
    <property type="entry name" value="NAD_binding_10"/>
    <property type="match status" value="1"/>
</dbReference>
<dbReference type="EMBL" id="FUHU01000009">
    <property type="protein sequence ID" value="SJM49000.1"/>
    <property type="molecule type" value="Genomic_DNA"/>
</dbReference>
<protein>
    <submittedName>
        <fullName evidence="3">Oxidoreductase ylbE</fullName>
    </submittedName>
</protein>
<dbReference type="SUPFAM" id="SSF51735">
    <property type="entry name" value="NAD(P)-binding Rossmann-fold domains"/>
    <property type="match status" value="1"/>
</dbReference>
<dbReference type="Gene3D" id="3.40.50.720">
    <property type="entry name" value="NAD(P)-binding Rossmann-like Domain"/>
    <property type="match status" value="1"/>
</dbReference>
<accession>A0A1R4EZ99</accession>
<dbReference type="InterPro" id="IPR016040">
    <property type="entry name" value="NAD(P)-bd_dom"/>
</dbReference>
<evidence type="ECO:0000313" key="4">
    <source>
        <dbReference type="Proteomes" id="UP000195787"/>
    </source>
</evidence>
<evidence type="ECO:0000259" key="2">
    <source>
        <dbReference type="Pfam" id="PF13460"/>
    </source>
</evidence>
<gene>
    <name evidence="3" type="ORF">CZ674_01760</name>
</gene>
<dbReference type="PANTHER" id="PTHR15020">
    <property type="entry name" value="FLAVIN REDUCTASE-RELATED"/>
    <property type="match status" value="1"/>
</dbReference>
<feature type="domain" description="NAD(P)-binding" evidence="2">
    <location>
        <begin position="19"/>
        <end position="214"/>
    </location>
</feature>
<dbReference type="InterPro" id="IPR036291">
    <property type="entry name" value="NAD(P)-bd_dom_sf"/>
</dbReference>
<dbReference type="AlphaFoldDB" id="A0A1R4EZ99"/>
<organism evidence="3 4">
    <name type="scientific">Agrococcus casei LMG 22410</name>
    <dbReference type="NCBI Taxonomy" id="1255656"/>
    <lineage>
        <taxon>Bacteria</taxon>
        <taxon>Bacillati</taxon>
        <taxon>Actinomycetota</taxon>
        <taxon>Actinomycetes</taxon>
        <taxon>Micrococcales</taxon>
        <taxon>Microbacteriaceae</taxon>
        <taxon>Agrococcus</taxon>
    </lineage>
</organism>
<dbReference type="PANTHER" id="PTHR15020:SF50">
    <property type="entry name" value="UPF0659 PROTEIN YMR090W"/>
    <property type="match status" value="1"/>
</dbReference>
<feature type="region of interest" description="Disordered" evidence="1">
    <location>
        <begin position="183"/>
        <end position="202"/>
    </location>
</feature>
<dbReference type="CDD" id="cd05243">
    <property type="entry name" value="SDR_a5"/>
    <property type="match status" value="1"/>
</dbReference>
<evidence type="ECO:0000313" key="3">
    <source>
        <dbReference type="EMBL" id="SJM49000.1"/>
    </source>
</evidence>
<reference evidence="3 4" key="1">
    <citation type="submission" date="2017-02" db="EMBL/GenBank/DDBJ databases">
        <authorList>
            <person name="Peterson S.W."/>
        </authorList>
    </citation>
    <scope>NUCLEOTIDE SEQUENCE [LARGE SCALE GENOMIC DNA]</scope>
    <source>
        <strain evidence="3 4">LMG 22410</strain>
    </source>
</reference>
<sequence length="236" mass="25202">MTDTTETTGQKSKRVVILGGHGKIALLAAPKFAAAGYTVDSAIRNPDHRADVESAGANPVELSIEEASVEDFADLFAGADAVVFSAGAGGGDPKRTHAVDYEAAARSIEAAEKSGVRRYVMVSYSRADVDIDSLDPDDSFYAYAKAKHDADARLRESSLDYTILGPGMLTLDAASKSLRLVDDQGRIDGRDPDGDERNTSRENVAEVIVHVIDQDAAVRDTVRFYDGPTPIAEAIR</sequence>